<dbReference type="EMBL" id="UYRS01004030">
    <property type="protein sequence ID" value="VDK26584.1"/>
    <property type="molecule type" value="Genomic_DNA"/>
</dbReference>
<proteinExistence type="predicted"/>
<dbReference type="GO" id="GO:0006941">
    <property type="term" value="P:striated muscle contraction"/>
    <property type="evidence" value="ECO:0007669"/>
    <property type="project" value="TreeGrafter"/>
</dbReference>
<dbReference type="GO" id="GO:0005219">
    <property type="term" value="F:ryanodine-sensitive calcium-release channel activity"/>
    <property type="evidence" value="ECO:0007669"/>
    <property type="project" value="TreeGrafter"/>
</dbReference>
<dbReference type="PANTHER" id="PTHR46399:SF8">
    <property type="entry name" value="B30.2_SPRY DOMAIN-CONTAINING PROTEIN"/>
    <property type="match status" value="1"/>
</dbReference>
<dbReference type="GO" id="GO:0033017">
    <property type="term" value="C:sarcoplasmic reticulum membrane"/>
    <property type="evidence" value="ECO:0007669"/>
    <property type="project" value="TreeGrafter"/>
</dbReference>
<dbReference type="GO" id="GO:0005790">
    <property type="term" value="C:smooth endoplasmic reticulum"/>
    <property type="evidence" value="ECO:0007669"/>
    <property type="project" value="TreeGrafter"/>
</dbReference>
<feature type="region of interest" description="Disordered" evidence="1">
    <location>
        <begin position="94"/>
        <end position="121"/>
    </location>
</feature>
<dbReference type="GO" id="GO:0042383">
    <property type="term" value="C:sarcolemma"/>
    <property type="evidence" value="ECO:0007669"/>
    <property type="project" value="TreeGrafter"/>
</dbReference>
<reference evidence="4" key="1">
    <citation type="submission" date="2017-02" db="UniProtKB">
        <authorList>
            <consortium name="WormBaseParasite"/>
        </authorList>
    </citation>
    <scope>IDENTIFICATION</scope>
</reference>
<dbReference type="GO" id="GO:0014808">
    <property type="term" value="P:release of sequestered calcium ion into cytosol by sarcoplasmic reticulum"/>
    <property type="evidence" value="ECO:0007669"/>
    <property type="project" value="TreeGrafter"/>
</dbReference>
<dbReference type="WBParaSite" id="TASK_0000291201-mRNA-1">
    <property type="protein sequence ID" value="TASK_0000291201-mRNA-1"/>
    <property type="gene ID" value="TASK_0000291201"/>
</dbReference>
<evidence type="ECO:0000256" key="1">
    <source>
        <dbReference type="SAM" id="MobiDB-lite"/>
    </source>
</evidence>
<accession>A0A0R3VZR8</accession>
<keyword evidence="3" id="KW-1185">Reference proteome</keyword>
<evidence type="ECO:0000313" key="3">
    <source>
        <dbReference type="Proteomes" id="UP000282613"/>
    </source>
</evidence>
<dbReference type="Proteomes" id="UP000282613">
    <property type="component" value="Unassembled WGS sequence"/>
</dbReference>
<evidence type="ECO:0000313" key="2">
    <source>
        <dbReference type="EMBL" id="VDK26584.1"/>
    </source>
</evidence>
<dbReference type="STRING" id="60517.A0A0R3VZR8"/>
<gene>
    <name evidence="2" type="ORF">TASK_LOCUS2913</name>
</gene>
<feature type="compositionally biased region" description="Gly residues" evidence="1">
    <location>
        <begin position="94"/>
        <end position="109"/>
    </location>
</feature>
<evidence type="ECO:0000313" key="4">
    <source>
        <dbReference type="WBParaSite" id="TASK_0000291201-mRNA-1"/>
    </source>
</evidence>
<dbReference type="PANTHER" id="PTHR46399">
    <property type="entry name" value="B30.2/SPRY DOMAIN-CONTAINING PROTEIN"/>
    <property type="match status" value="1"/>
</dbReference>
<protein>
    <submittedName>
        <fullName evidence="4">HECT domain-containing protein</fullName>
    </submittedName>
</protein>
<dbReference type="InterPro" id="IPR015925">
    <property type="entry name" value="Ryanodine_IP3_receptor"/>
</dbReference>
<dbReference type="AlphaFoldDB" id="A0A0R3VZR8"/>
<dbReference type="OrthoDB" id="300855at2759"/>
<sequence>MLQKISRTPPSLRKIIDHIVHLAGACSSSTQEPHLIEVNIPMLCSYLPVWWRKNLAQRQYTRRRPGSKAAFFLPDNEEFLAAVGAKGEGLLKLGSGGGNGGDSGKGGGDNADDGEDEEKGWGAATGSIATVTADLMKRVLGLVLRLIQNAINNGTAPWMTRIANRFFFPLTTNTMQSHVWGTRRCVSRESPPMFQVVKKVGQNASS</sequence>
<reference evidence="2 3" key="2">
    <citation type="submission" date="2018-11" db="EMBL/GenBank/DDBJ databases">
        <authorList>
            <consortium name="Pathogen Informatics"/>
        </authorList>
    </citation>
    <scope>NUCLEOTIDE SEQUENCE [LARGE SCALE GENOMIC DNA]</scope>
</reference>
<dbReference type="GO" id="GO:0030018">
    <property type="term" value="C:Z disc"/>
    <property type="evidence" value="ECO:0007669"/>
    <property type="project" value="TreeGrafter"/>
</dbReference>
<name>A0A0R3VZR8_TAEAS</name>
<organism evidence="4">
    <name type="scientific">Taenia asiatica</name>
    <name type="common">Asian tapeworm</name>
    <dbReference type="NCBI Taxonomy" id="60517"/>
    <lineage>
        <taxon>Eukaryota</taxon>
        <taxon>Metazoa</taxon>
        <taxon>Spiralia</taxon>
        <taxon>Lophotrochozoa</taxon>
        <taxon>Platyhelminthes</taxon>
        <taxon>Cestoda</taxon>
        <taxon>Eucestoda</taxon>
        <taxon>Cyclophyllidea</taxon>
        <taxon>Taeniidae</taxon>
        <taxon>Taenia</taxon>
    </lineage>
</organism>
<dbReference type="GO" id="GO:0034704">
    <property type="term" value="C:calcium channel complex"/>
    <property type="evidence" value="ECO:0007669"/>
    <property type="project" value="TreeGrafter"/>
</dbReference>